<accession>A0ABU9QD61</accession>
<proteinExistence type="predicted"/>
<name>A0ABU9QD61_9BURK</name>
<gene>
    <name evidence="1" type="ORF">V4C55_16580</name>
</gene>
<dbReference type="EMBL" id="JAZHGC010000012">
    <property type="protein sequence ID" value="MEM5287343.1"/>
    <property type="molecule type" value="Genomic_DNA"/>
</dbReference>
<evidence type="ECO:0000313" key="1">
    <source>
        <dbReference type="EMBL" id="MEM5287343.1"/>
    </source>
</evidence>
<sequence>MTLDDIKAAASKGTITIRGGGILYGGNIGKQTRGTEVHLPYANATVMCLYTPSASGKPEHATYDWYVNNAPRDEAFVKHLLDSPQCLNANATWGRAGGDAHVYKDDEGKIQSQVDRLK</sequence>
<comment type="caution">
    <text evidence="1">The sequence shown here is derived from an EMBL/GenBank/DDBJ whole genome shotgun (WGS) entry which is preliminary data.</text>
</comment>
<keyword evidence="2" id="KW-1185">Reference proteome</keyword>
<dbReference type="Proteomes" id="UP001494588">
    <property type="component" value="Unassembled WGS sequence"/>
</dbReference>
<dbReference type="RefSeq" id="WP_201649153.1">
    <property type="nucleotide sequence ID" value="NZ_CAJHCS010000004.1"/>
</dbReference>
<evidence type="ECO:0000313" key="2">
    <source>
        <dbReference type="Proteomes" id="UP001494588"/>
    </source>
</evidence>
<protein>
    <submittedName>
        <fullName evidence="1">Uncharacterized protein</fullName>
    </submittedName>
</protein>
<reference evidence="1 2" key="1">
    <citation type="submission" date="2024-01" db="EMBL/GenBank/DDBJ databases">
        <title>The diversity of rhizobia nodulating Mimosa spp. in eleven states of Brazil covering several biomes is determined by host plant, location, and edaphic factors.</title>
        <authorList>
            <person name="Rouws L."/>
            <person name="Barauna A."/>
            <person name="Beukes C."/>
            <person name="De Faria S.M."/>
            <person name="Gross E."/>
            <person name="Dos Reis Junior F.B."/>
            <person name="Simon M."/>
            <person name="Maluk M."/>
            <person name="Odee D.W."/>
            <person name="Kenicer G."/>
            <person name="Young J.P.W."/>
            <person name="Reis V.M."/>
            <person name="Zilli J."/>
            <person name="James E.K."/>
        </authorList>
    </citation>
    <scope>NUCLEOTIDE SEQUENCE [LARGE SCALE GENOMIC DNA]</scope>
    <source>
        <strain evidence="1 2">JPY77</strain>
    </source>
</reference>
<organism evidence="1 2">
    <name type="scientific">Paraburkholderia sabiae</name>
    <dbReference type="NCBI Taxonomy" id="273251"/>
    <lineage>
        <taxon>Bacteria</taxon>
        <taxon>Pseudomonadati</taxon>
        <taxon>Pseudomonadota</taxon>
        <taxon>Betaproteobacteria</taxon>
        <taxon>Burkholderiales</taxon>
        <taxon>Burkholderiaceae</taxon>
        <taxon>Paraburkholderia</taxon>
    </lineage>
</organism>